<protein>
    <recommendedName>
        <fullName evidence="4">Lipoprotein</fullName>
    </recommendedName>
</protein>
<dbReference type="GeneID" id="44971147"/>
<dbReference type="Proteomes" id="UP000008522">
    <property type="component" value="Chromosome"/>
</dbReference>
<proteinExistence type="predicted"/>
<feature type="signal peptide" evidence="1">
    <location>
        <begin position="1"/>
        <end position="24"/>
    </location>
</feature>
<keyword evidence="3" id="KW-1185">Reference proteome</keyword>
<evidence type="ECO:0000313" key="3">
    <source>
        <dbReference type="Proteomes" id="UP000008522"/>
    </source>
</evidence>
<gene>
    <name evidence="2" type="ordered locus">Bint_2659</name>
</gene>
<dbReference type="RefSeq" id="WP_014489048.1">
    <property type="nucleotide sequence ID" value="NC_017243.1"/>
</dbReference>
<name>G0EPI8_BRAIP</name>
<accession>G0EPI8</accession>
<sequence>MSKKIFLSLLFVLALAVSCKNNVAEPTITTTITFDILSEQLYTADTSFTISKEAPSIIPITTGKIINSIIYLSPTPIGDNNDAATAITPARLKDGLDKTFASIPNSTINYEVIPPTITTDGKQTITFDIIMTPKNSYDKFDTSTFRKTLYLKEVTEKKIVYGIQYEAYWAAN</sequence>
<dbReference type="HOGENOM" id="CLU_1552336_0_0_12"/>
<dbReference type="AlphaFoldDB" id="G0EPI8"/>
<organism evidence="2 3">
    <name type="scientific">Brachyspira intermedia (strain ATCC 51140 / PWS/A)</name>
    <name type="common">Serpulina intermedia</name>
    <dbReference type="NCBI Taxonomy" id="1045858"/>
    <lineage>
        <taxon>Bacteria</taxon>
        <taxon>Pseudomonadati</taxon>
        <taxon>Spirochaetota</taxon>
        <taxon>Spirochaetia</taxon>
        <taxon>Brachyspirales</taxon>
        <taxon>Brachyspiraceae</taxon>
        <taxon>Brachyspira</taxon>
    </lineage>
</organism>
<reference evidence="2 3" key="1">
    <citation type="journal article" date="2011" name="BMC Genomics">
        <title>Complete genome sequence of Brachyspira intermedia reveals unique genomic features in Brachyspira species and phage-mediated horizontal gene transfer.</title>
        <authorList>
            <person name="Hafstrom T."/>
            <person name="Jansson D.S."/>
            <person name="Segerman B."/>
        </authorList>
    </citation>
    <scope>NUCLEOTIDE SEQUENCE [LARGE SCALE GENOMIC DNA]</scope>
    <source>
        <strain evidence="3">ATCC 51140 / PWS/A</strain>
    </source>
</reference>
<dbReference type="EMBL" id="CP002874">
    <property type="protein sequence ID" value="AEM23258.1"/>
    <property type="molecule type" value="Genomic_DNA"/>
</dbReference>
<evidence type="ECO:0000313" key="2">
    <source>
        <dbReference type="EMBL" id="AEM23258.1"/>
    </source>
</evidence>
<dbReference type="PATRIC" id="fig|1045858.4.peg.2660"/>
<evidence type="ECO:0008006" key="4">
    <source>
        <dbReference type="Google" id="ProtNLM"/>
    </source>
</evidence>
<evidence type="ECO:0000256" key="1">
    <source>
        <dbReference type="SAM" id="SignalP"/>
    </source>
</evidence>
<feature type="chain" id="PRO_5003398485" description="Lipoprotein" evidence="1">
    <location>
        <begin position="25"/>
        <end position="172"/>
    </location>
</feature>
<dbReference type="KEGG" id="bip:Bint_2659"/>
<keyword evidence="1" id="KW-0732">Signal</keyword>
<dbReference type="PROSITE" id="PS51257">
    <property type="entry name" value="PROKAR_LIPOPROTEIN"/>
    <property type="match status" value="1"/>
</dbReference>